<feature type="region of interest" description="Disordered" evidence="1">
    <location>
        <begin position="1"/>
        <end position="90"/>
    </location>
</feature>
<feature type="compositionally biased region" description="Basic and acidic residues" evidence="1">
    <location>
        <begin position="1"/>
        <end position="11"/>
    </location>
</feature>
<name>A0ABQ1LIU1_9BACT</name>
<sequence length="513" mass="57077">MGREMKRDLTRFHSPTTENKDSVPVQLEALSASNTFAEGDSGNNASEIKRGHHQITQKMGRSISGNKEKPDLDLAESPPNNPQHQITQKTSKITESITEKSNSNNTGLPDDLKSGIENLSGYLMDDVKVHRNSDKPAQLQAHAYAQGTDIHLGSGQEKHLPHEAWHVVQQKQGRVKPTMQMKGGVNVNDDKGLEKEADVMGGKTFMFVDNRPEAVAQRGVQEMENHTVLLHQTIQKKADYLDSIAFNVTQLNRWGEWEDSLSKVTPSTAELATFGMSIVNMFRDRGIQARIGGSLAAKMYGGTRDPLDLDIEIPGRLENSAEAKGIFQRLIGRPEIAWIQGKSIFFITDFSKASGVINITYKSGVTERELDPLEDDEEIESAFDGLAEAPAFQTSVDFSSESLFASKDLEPTSTQNDDRGHYGWDYLVASYLNRLASNLEEQVPDPKDDRGQVKAILTQLIESKGISKLDIKEFIENCKKIIMGYVKNSNDKSERIIKIYESIGTEVEESFSK</sequence>
<evidence type="ECO:0000256" key="1">
    <source>
        <dbReference type="SAM" id="MobiDB-lite"/>
    </source>
</evidence>
<evidence type="ECO:0000259" key="2">
    <source>
        <dbReference type="Pfam" id="PF13699"/>
    </source>
</evidence>
<feature type="compositionally biased region" description="Polar residues" evidence="1">
    <location>
        <begin position="56"/>
        <end position="65"/>
    </location>
</feature>
<protein>
    <recommendedName>
        <fullName evidence="2">eCIS core domain-containing protein</fullName>
    </recommendedName>
</protein>
<proteinExistence type="predicted"/>
<evidence type="ECO:0000313" key="4">
    <source>
        <dbReference type="Proteomes" id="UP000636010"/>
    </source>
</evidence>
<feature type="domain" description="eCIS core" evidence="2">
    <location>
        <begin position="108"/>
        <end position="173"/>
    </location>
</feature>
<keyword evidence="4" id="KW-1185">Reference proteome</keyword>
<reference evidence="4" key="1">
    <citation type="journal article" date="2019" name="Int. J. Syst. Evol. Microbiol.">
        <title>The Global Catalogue of Microorganisms (GCM) 10K type strain sequencing project: providing services to taxonomists for standard genome sequencing and annotation.</title>
        <authorList>
            <consortium name="The Broad Institute Genomics Platform"/>
            <consortium name="The Broad Institute Genome Sequencing Center for Infectious Disease"/>
            <person name="Wu L."/>
            <person name="Ma J."/>
        </authorList>
    </citation>
    <scope>NUCLEOTIDE SEQUENCE [LARGE SCALE GENOMIC DNA]</scope>
    <source>
        <strain evidence="4">CGMCC 1.10832</strain>
    </source>
</reference>
<gene>
    <name evidence="3" type="ORF">GCM10011506_07560</name>
</gene>
<dbReference type="Proteomes" id="UP000636010">
    <property type="component" value="Unassembled WGS sequence"/>
</dbReference>
<dbReference type="Pfam" id="PF13699">
    <property type="entry name" value="eCIS_core"/>
    <property type="match status" value="1"/>
</dbReference>
<dbReference type="InterPro" id="IPR025295">
    <property type="entry name" value="eCIS_core_dom"/>
</dbReference>
<accession>A0ABQ1LIU1</accession>
<feature type="compositionally biased region" description="Polar residues" evidence="1">
    <location>
        <begin position="31"/>
        <end position="46"/>
    </location>
</feature>
<evidence type="ECO:0000313" key="3">
    <source>
        <dbReference type="EMBL" id="GGC24764.1"/>
    </source>
</evidence>
<dbReference type="EMBL" id="BMEC01000002">
    <property type="protein sequence ID" value="GGC24764.1"/>
    <property type="molecule type" value="Genomic_DNA"/>
</dbReference>
<comment type="caution">
    <text evidence="3">The sequence shown here is derived from an EMBL/GenBank/DDBJ whole genome shotgun (WGS) entry which is preliminary data.</text>
</comment>
<organism evidence="3 4">
    <name type="scientific">Marivirga lumbricoides</name>
    <dbReference type="NCBI Taxonomy" id="1046115"/>
    <lineage>
        <taxon>Bacteria</taxon>
        <taxon>Pseudomonadati</taxon>
        <taxon>Bacteroidota</taxon>
        <taxon>Cytophagia</taxon>
        <taxon>Cytophagales</taxon>
        <taxon>Marivirgaceae</taxon>
        <taxon>Marivirga</taxon>
    </lineage>
</organism>